<name>A0A291RC49_9NOCA</name>
<dbReference type="GeneID" id="88356120"/>
<gene>
    <name evidence="1" type="ORF">CRH09_01540</name>
</gene>
<protein>
    <submittedName>
        <fullName evidence="1">Uncharacterized protein</fullName>
    </submittedName>
</protein>
<accession>A0A291RC49</accession>
<organism evidence="1 2">
    <name type="scientific">Nocardia terpenica</name>
    <dbReference type="NCBI Taxonomy" id="455432"/>
    <lineage>
        <taxon>Bacteria</taxon>
        <taxon>Bacillati</taxon>
        <taxon>Actinomycetota</taxon>
        <taxon>Actinomycetes</taxon>
        <taxon>Mycobacteriales</taxon>
        <taxon>Nocardiaceae</taxon>
        <taxon>Nocardia</taxon>
    </lineage>
</organism>
<evidence type="ECO:0000313" key="2">
    <source>
        <dbReference type="Proteomes" id="UP000221961"/>
    </source>
</evidence>
<dbReference type="Proteomes" id="UP000221961">
    <property type="component" value="Chromosome"/>
</dbReference>
<evidence type="ECO:0000313" key="1">
    <source>
        <dbReference type="EMBL" id="ATL65106.1"/>
    </source>
</evidence>
<dbReference type="EMBL" id="CP023778">
    <property type="protein sequence ID" value="ATL65106.1"/>
    <property type="molecule type" value="Genomic_DNA"/>
</dbReference>
<proteinExistence type="predicted"/>
<dbReference type="AlphaFoldDB" id="A0A291RC49"/>
<sequence length="179" mass="20540">MDEDRLIAEKALATLTLRRPWSMQRFVQELSLQRDRPIEIVEGLGAFESIDFSGIWIPLPEKDLIRHRTGFTQVERDGIIAHELGHIILGHEVPAGERIQYYQRTAPSIPTAIIQRLMDQQACLRSNFDLPLERQAEWFATLLMEAAATLSRPLLPDKKLNPRQRLMLERAAAVFGWSS</sequence>
<dbReference type="RefSeq" id="WP_098692421.1">
    <property type="nucleotide sequence ID" value="NZ_CP023778.1"/>
</dbReference>
<dbReference type="KEGG" id="ntp:CRH09_01540"/>
<reference evidence="1 2" key="1">
    <citation type="submission" date="2017-10" db="EMBL/GenBank/DDBJ databases">
        <title>Comparative genomics between pathogenic Norcardia.</title>
        <authorList>
            <person name="Zeng L."/>
        </authorList>
    </citation>
    <scope>NUCLEOTIDE SEQUENCE [LARGE SCALE GENOMIC DNA]</scope>
    <source>
        <strain evidence="1 2">NC_YFY_NT001</strain>
    </source>
</reference>